<evidence type="ECO:0000256" key="8">
    <source>
        <dbReference type="HAMAP-Rule" id="MF_00158"/>
    </source>
</evidence>
<comment type="function">
    <text evidence="8">Catalyzes the condensation of pantoate with beta-alanine in an ATP-dependent reaction via a pantoyl-adenylate intermediate.</text>
</comment>
<keyword evidence="4 8" id="KW-0566">Pantothenate biosynthesis</keyword>
<dbReference type="InterPro" id="IPR003721">
    <property type="entry name" value="Pantoate_ligase"/>
</dbReference>
<evidence type="ECO:0000256" key="3">
    <source>
        <dbReference type="ARBA" id="ARBA00022598"/>
    </source>
</evidence>
<evidence type="ECO:0000256" key="5">
    <source>
        <dbReference type="ARBA" id="ARBA00022741"/>
    </source>
</evidence>
<dbReference type="EMBL" id="JBHRYB010000001">
    <property type="protein sequence ID" value="MFC3678561.1"/>
    <property type="molecule type" value="Genomic_DNA"/>
</dbReference>
<keyword evidence="6 8" id="KW-0067">ATP-binding</keyword>
<keyword evidence="10" id="KW-1185">Reference proteome</keyword>
<evidence type="ECO:0000256" key="1">
    <source>
        <dbReference type="ARBA" id="ARBA00004990"/>
    </source>
</evidence>
<accession>A0ABV7VP80</accession>
<evidence type="ECO:0000313" key="10">
    <source>
        <dbReference type="Proteomes" id="UP001595722"/>
    </source>
</evidence>
<dbReference type="EC" id="6.3.2.1" evidence="8"/>
<dbReference type="Pfam" id="PF02569">
    <property type="entry name" value="Pantoate_ligase"/>
    <property type="match status" value="1"/>
</dbReference>
<dbReference type="InterPro" id="IPR042176">
    <property type="entry name" value="Pantoate_ligase_C"/>
</dbReference>
<feature type="binding site" evidence="8">
    <location>
        <position position="155"/>
    </location>
    <ligand>
        <name>(R)-pantoate</name>
        <dbReference type="ChEBI" id="CHEBI:15980"/>
    </ligand>
</feature>
<evidence type="ECO:0000313" key="9">
    <source>
        <dbReference type="EMBL" id="MFC3678561.1"/>
    </source>
</evidence>
<feature type="binding site" evidence="8">
    <location>
        <position position="178"/>
    </location>
    <ligand>
        <name>ATP</name>
        <dbReference type="ChEBI" id="CHEBI:30616"/>
    </ligand>
</feature>
<reference evidence="10" key="1">
    <citation type="journal article" date="2019" name="Int. J. Syst. Evol. Microbiol.">
        <title>The Global Catalogue of Microorganisms (GCM) 10K type strain sequencing project: providing services to taxonomists for standard genome sequencing and annotation.</title>
        <authorList>
            <consortium name="The Broad Institute Genomics Platform"/>
            <consortium name="The Broad Institute Genome Sequencing Center for Infectious Disease"/>
            <person name="Wu L."/>
            <person name="Ma J."/>
        </authorList>
    </citation>
    <scope>NUCLEOTIDE SEQUENCE [LARGE SCALE GENOMIC DNA]</scope>
    <source>
        <strain evidence="10">KCTC 42424</strain>
    </source>
</reference>
<gene>
    <name evidence="8 9" type="primary">panC</name>
    <name evidence="9" type="ORF">ACFOMG_00365</name>
</gene>
<dbReference type="CDD" id="cd00560">
    <property type="entry name" value="PanC"/>
    <property type="match status" value="1"/>
</dbReference>
<comment type="similarity">
    <text evidence="2 8">Belongs to the pantothenate synthetase family.</text>
</comment>
<dbReference type="NCBIfam" id="TIGR00018">
    <property type="entry name" value="panC"/>
    <property type="match status" value="1"/>
</dbReference>
<keyword evidence="8" id="KW-0963">Cytoplasm</keyword>
<feature type="binding site" evidence="8">
    <location>
        <begin position="149"/>
        <end position="152"/>
    </location>
    <ligand>
        <name>ATP</name>
        <dbReference type="ChEBI" id="CHEBI:30616"/>
    </ligand>
</feature>
<feature type="active site" description="Proton donor" evidence="8">
    <location>
        <position position="37"/>
    </location>
</feature>
<feature type="binding site" evidence="8">
    <location>
        <position position="61"/>
    </location>
    <ligand>
        <name>beta-alanine</name>
        <dbReference type="ChEBI" id="CHEBI:57966"/>
    </ligand>
</feature>
<feature type="binding site" evidence="8">
    <location>
        <position position="61"/>
    </location>
    <ligand>
        <name>(R)-pantoate</name>
        <dbReference type="ChEBI" id="CHEBI:15980"/>
    </ligand>
</feature>
<name>A0ABV7VP80_9GAMM</name>
<sequence>MKTVHTIQQLRQQVLAARQAGKTIGFVPTMGNLHTGHISLIDRAKADQCFTVASIFVNPLQFDDKNDLSRYPRTLPQDQQQLEAAGCDLLFAPDVDEMYPNGQDEQSIVHVPVVSEGLCGDSRPGHFDGVSTVVSKLFNQVLPDNAYFGEKDFQQVAVIRKMVADLCMPVTVIAVPTARAEDGLALSSRNGYLSAEERQQAPGLHQTLQEIATALSQGSTLEHCIQQAGERLGQRGLRPDYLEVRHADSLQPLTSEQLQTDLPTNFSVVVLGAAFLGSARLIDNIQVTLNQAIE</sequence>
<dbReference type="PANTHER" id="PTHR21299:SF1">
    <property type="entry name" value="PANTOATE--BETA-ALANINE LIGASE"/>
    <property type="match status" value="1"/>
</dbReference>
<evidence type="ECO:0000256" key="4">
    <source>
        <dbReference type="ARBA" id="ARBA00022655"/>
    </source>
</evidence>
<dbReference type="SUPFAM" id="SSF52374">
    <property type="entry name" value="Nucleotidylyl transferase"/>
    <property type="match status" value="1"/>
</dbReference>
<evidence type="ECO:0000256" key="2">
    <source>
        <dbReference type="ARBA" id="ARBA00009256"/>
    </source>
</evidence>
<dbReference type="InterPro" id="IPR014729">
    <property type="entry name" value="Rossmann-like_a/b/a_fold"/>
</dbReference>
<dbReference type="GO" id="GO:0004592">
    <property type="term" value="F:pantoate-beta-alanine ligase activity"/>
    <property type="evidence" value="ECO:0007669"/>
    <property type="project" value="UniProtKB-EC"/>
</dbReference>
<feature type="binding site" evidence="8">
    <location>
        <begin position="186"/>
        <end position="189"/>
    </location>
    <ligand>
        <name>ATP</name>
        <dbReference type="ChEBI" id="CHEBI:30616"/>
    </ligand>
</feature>
<comment type="miscellaneous">
    <text evidence="8">The reaction proceeds by a bi uni uni bi ping pong mechanism.</text>
</comment>
<feature type="binding site" evidence="8">
    <location>
        <begin position="30"/>
        <end position="37"/>
    </location>
    <ligand>
        <name>ATP</name>
        <dbReference type="ChEBI" id="CHEBI:30616"/>
    </ligand>
</feature>
<evidence type="ECO:0000256" key="6">
    <source>
        <dbReference type="ARBA" id="ARBA00022840"/>
    </source>
</evidence>
<dbReference type="Proteomes" id="UP001595722">
    <property type="component" value="Unassembled WGS sequence"/>
</dbReference>
<comment type="pathway">
    <text evidence="1 8">Cofactor biosynthesis; (R)-pantothenate biosynthesis; (R)-pantothenate from (R)-pantoate and beta-alanine: step 1/1.</text>
</comment>
<proteinExistence type="inferred from homology"/>
<comment type="subunit">
    <text evidence="8">Homodimer.</text>
</comment>
<protein>
    <recommendedName>
        <fullName evidence="8">Pantothenate synthetase</fullName>
        <shortName evidence="8">PS</shortName>
        <ecNumber evidence="8">6.3.2.1</ecNumber>
    </recommendedName>
    <alternativeName>
        <fullName evidence="8">Pantoate--beta-alanine ligase</fullName>
    </alternativeName>
    <alternativeName>
        <fullName evidence="8">Pantoate-activating enzyme</fullName>
    </alternativeName>
</protein>
<dbReference type="RefSeq" id="WP_376864113.1">
    <property type="nucleotide sequence ID" value="NZ_JBHRYB010000001.1"/>
</dbReference>
<keyword evidence="5 8" id="KW-0547">Nucleotide-binding</keyword>
<organism evidence="9 10">
    <name type="scientific">Bacterioplanoides pacificum</name>
    <dbReference type="NCBI Taxonomy" id="1171596"/>
    <lineage>
        <taxon>Bacteria</taxon>
        <taxon>Pseudomonadati</taxon>
        <taxon>Pseudomonadota</taxon>
        <taxon>Gammaproteobacteria</taxon>
        <taxon>Oceanospirillales</taxon>
        <taxon>Oceanospirillaceae</taxon>
        <taxon>Bacterioplanoides</taxon>
    </lineage>
</organism>
<dbReference type="Gene3D" id="3.30.1300.10">
    <property type="entry name" value="Pantoate-beta-alanine ligase, C-terminal domain"/>
    <property type="match status" value="1"/>
</dbReference>
<comment type="catalytic activity">
    <reaction evidence="7 8">
        <text>(R)-pantoate + beta-alanine + ATP = (R)-pantothenate + AMP + diphosphate + H(+)</text>
        <dbReference type="Rhea" id="RHEA:10912"/>
        <dbReference type="ChEBI" id="CHEBI:15378"/>
        <dbReference type="ChEBI" id="CHEBI:15980"/>
        <dbReference type="ChEBI" id="CHEBI:29032"/>
        <dbReference type="ChEBI" id="CHEBI:30616"/>
        <dbReference type="ChEBI" id="CHEBI:33019"/>
        <dbReference type="ChEBI" id="CHEBI:57966"/>
        <dbReference type="ChEBI" id="CHEBI:456215"/>
        <dbReference type="EC" id="6.3.2.1"/>
    </reaction>
</comment>
<comment type="caution">
    <text evidence="9">The sequence shown here is derived from an EMBL/GenBank/DDBJ whole genome shotgun (WGS) entry which is preliminary data.</text>
</comment>
<keyword evidence="3 8" id="KW-0436">Ligase</keyword>
<comment type="subcellular location">
    <subcellularLocation>
        <location evidence="8">Cytoplasm</location>
    </subcellularLocation>
</comment>
<dbReference type="Gene3D" id="3.40.50.620">
    <property type="entry name" value="HUPs"/>
    <property type="match status" value="1"/>
</dbReference>
<dbReference type="HAMAP" id="MF_00158">
    <property type="entry name" value="PanC"/>
    <property type="match status" value="1"/>
</dbReference>
<evidence type="ECO:0000256" key="7">
    <source>
        <dbReference type="ARBA" id="ARBA00048258"/>
    </source>
</evidence>
<dbReference type="PANTHER" id="PTHR21299">
    <property type="entry name" value="CYTIDYLATE KINASE/PANTOATE-BETA-ALANINE LIGASE"/>
    <property type="match status" value="1"/>
</dbReference>